<keyword evidence="3" id="KW-0732">Signal</keyword>
<accession>A0A9X4LI63</accession>
<feature type="chain" id="PRO_5041013000" description="Peptidyl-prolyl cis-trans isomerase" evidence="3">
    <location>
        <begin position="34"/>
        <end position="242"/>
    </location>
</feature>
<keyword evidence="2 3" id="KW-0413">Isomerase</keyword>
<dbReference type="Proteomes" id="UP001152766">
    <property type="component" value="Unassembled WGS sequence"/>
</dbReference>
<feature type="compositionally biased region" description="Pro residues" evidence="4">
    <location>
        <begin position="51"/>
        <end position="61"/>
    </location>
</feature>
<dbReference type="AlphaFoldDB" id="A0A9X4LI63"/>
<dbReference type="Gene3D" id="2.40.100.10">
    <property type="entry name" value="Cyclophilin-like"/>
    <property type="match status" value="1"/>
</dbReference>
<dbReference type="PANTHER" id="PTHR43246">
    <property type="entry name" value="PEPTIDYL-PROLYL CIS-TRANS ISOMERASE CYP38, CHLOROPLASTIC"/>
    <property type="match status" value="1"/>
</dbReference>
<sequence>MPTEFAMRLTARITSLVLAVGTAALLSACGGGAEVDISGGGGGGGGGGTPYPQPNPNPDPPTLSCSQAGLAASAASKWGTVCMLTSSGEIVVELYDSYAPQTVANFYNYVAAGFYTNTLIHRVDRDFVVQGGGYTSGMVARAPLYGPIKLESNNGLSNLRGTLAMARRSAPDSATSQFFFNVQDNASLDYQSASNPGYAVFGRIISGLATLDAINVVPTYTYSPTDIEPRTEVLVYWAQRLK</sequence>
<evidence type="ECO:0000256" key="4">
    <source>
        <dbReference type="SAM" id="MobiDB-lite"/>
    </source>
</evidence>
<dbReference type="SUPFAM" id="SSF50891">
    <property type="entry name" value="Cyclophilin-like"/>
    <property type="match status" value="1"/>
</dbReference>
<evidence type="ECO:0000256" key="1">
    <source>
        <dbReference type="ARBA" id="ARBA00023110"/>
    </source>
</evidence>
<reference evidence="6" key="1">
    <citation type="submission" date="2019-02" db="EMBL/GenBank/DDBJ databases">
        <title>Draft genome of the type strain Pelomonas aquatica CCUG 52575T.</title>
        <authorList>
            <person name="Gomila M."/>
            <person name="Lalucat J."/>
        </authorList>
    </citation>
    <scope>NUCLEOTIDE SEQUENCE</scope>
    <source>
        <strain evidence="6">CCUG 52575</strain>
    </source>
</reference>
<gene>
    <name evidence="6" type="ORF">EXJ73_11665</name>
</gene>
<dbReference type="EMBL" id="SGUG01000015">
    <property type="protein sequence ID" value="MDG0863124.1"/>
    <property type="molecule type" value="Genomic_DNA"/>
</dbReference>
<evidence type="ECO:0000256" key="3">
    <source>
        <dbReference type="RuleBase" id="RU363019"/>
    </source>
</evidence>
<evidence type="ECO:0000313" key="7">
    <source>
        <dbReference type="Proteomes" id="UP001152766"/>
    </source>
</evidence>
<feature type="compositionally biased region" description="Gly residues" evidence="4">
    <location>
        <begin position="40"/>
        <end position="49"/>
    </location>
</feature>
<protein>
    <recommendedName>
        <fullName evidence="3">Peptidyl-prolyl cis-trans isomerase</fullName>
        <shortName evidence="3">PPIase</shortName>
        <ecNumber evidence="3">5.2.1.8</ecNumber>
    </recommendedName>
</protein>
<evidence type="ECO:0000256" key="2">
    <source>
        <dbReference type="ARBA" id="ARBA00023235"/>
    </source>
</evidence>
<dbReference type="InterPro" id="IPR029000">
    <property type="entry name" value="Cyclophilin-like_dom_sf"/>
</dbReference>
<comment type="similarity">
    <text evidence="3">Belongs to the cyclophilin-type PPIase family.</text>
</comment>
<dbReference type="InterPro" id="IPR044665">
    <property type="entry name" value="E_coli_cyclophilin_A-like"/>
</dbReference>
<comment type="catalytic activity">
    <reaction evidence="3">
        <text>[protein]-peptidylproline (omega=180) = [protein]-peptidylproline (omega=0)</text>
        <dbReference type="Rhea" id="RHEA:16237"/>
        <dbReference type="Rhea" id="RHEA-COMP:10747"/>
        <dbReference type="Rhea" id="RHEA-COMP:10748"/>
        <dbReference type="ChEBI" id="CHEBI:83833"/>
        <dbReference type="ChEBI" id="CHEBI:83834"/>
        <dbReference type="EC" id="5.2.1.8"/>
    </reaction>
</comment>
<dbReference type="GO" id="GO:0003755">
    <property type="term" value="F:peptidyl-prolyl cis-trans isomerase activity"/>
    <property type="evidence" value="ECO:0007669"/>
    <property type="project" value="UniProtKB-UniRule"/>
</dbReference>
<keyword evidence="1 3" id="KW-0697">Rotamase</keyword>
<evidence type="ECO:0000259" key="5">
    <source>
        <dbReference type="PROSITE" id="PS50072"/>
    </source>
</evidence>
<feature type="region of interest" description="Disordered" evidence="4">
    <location>
        <begin position="40"/>
        <end position="62"/>
    </location>
</feature>
<dbReference type="Pfam" id="PF00160">
    <property type="entry name" value="Pro_isomerase"/>
    <property type="match status" value="1"/>
</dbReference>
<comment type="caution">
    <text evidence="6">The sequence shown here is derived from an EMBL/GenBank/DDBJ whole genome shotgun (WGS) entry which is preliminary data.</text>
</comment>
<dbReference type="InterPro" id="IPR002130">
    <property type="entry name" value="Cyclophilin-type_PPIase_dom"/>
</dbReference>
<dbReference type="EC" id="5.2.1.8" evidence="3"/>
<comment type="function">
    <text evidence="3">PPIases accelerate the folding of proteins. It catalyzes the cis-trans isomerization of proline imidic peptide bonds in oligopeptides.</text>
</comment>
<feature type="signal peptide" evidence="3">
    <location>
        <begin position="1"/>
        <end position="33"/>
    </location>
</feature>
<name>A0A9X4LI63_9BURK</name>
<keyword evidence="7" id="KW-1185">Reference proteome</keyword>
<feature type="domain" description="PPIase cyclophilin-type" evidence="5">
    <location>
        <begin position="88"/>
        <end position="235"/>
    </location>
</feature>
<proteinExistence type="inferred from homology"/>
<organism evidence="6 7">
    <name type="scientific">Pelomonas aquatica</name>
    <dbReference type="NCBI Taxonomy" id="431058"/>
    <lineage>
        <taxon>Bacteria</taxon>
        <taxon>Pseudomonadati</taxon>
        <taxon>Pseudomonadota</taxon>
        <taxon>Betaproteobacteria</taxon>
        <taxon>Burkholderiales</taxon>
        <taxon>Sphaerotilaceae</taxon>
        <taxon>Roseateles</taxon>
    </lineage>
</organism>
<dbReference type="PRINTS" id="PR00153">
    <property type="entry name" value="CSAPPISMRASE"/>
</dbReference>
<dbReference type="PROSITE" id="PS50072">
    <property type="entry name" value="CSA_PPIASE_2"/>
    <property type="match status" value="1"/>
</dbReference>
<evidence type="ECO:0000313" key="6">
    <source>
        <dbReference type="EMBL" id="MDG0863124.1"/>
    </source>
</evidence>